<evidence type="ECO:0000313" key="5">
    <source>
        <dbReference type="EMBL" id="CAK9141452.1"/>
    </source>
</evidence>
<keyword evidence="1" id="KW-0646">Protease inhibitor</keyword>
<dbReference type="CDD" id="cd00042">
    <property type="entry name" value="CY"/>
    <property type="match status" value="1"/>
</dbReference>
<dbReference type="GO" id="GO:0004869">
    <property type="term" value="F:cysteine-type endopeptidase inhibitor activity"/>
    <property type="evidence" value="ECO:0007669"/>
    <property type="project" value="UniProtKB-KW"/>
</dbReference>
<feature type="compositionally biased region" description="Acidic residues" evidence="3">
    <location>
        <begin position="1"/>
        <end position="22"/>
    </location>
</feature>
<dbReference type="EMBL" id="CAUOFW020001136">
    <property type="protein sequence ID" value="CAK9141452.1"/>
    <property type="molecule type" value="Genomic_DNA"/>
</dbReference>
<feature type="domain" description="Cystatin" evidence="4">
    <location>
        <begin position="103"/>
        <end position="162"/>
    </location>
</feature>
<sequence length="165" mass="18944">MEDNDNDDDGEEGDDNDNDNDDNNDHRGEKKEKKTYYNEDSDFQLRDTDMTEEEYDRYKKQIESEGFDVEEFPDKIEMCMIRPILGFDEDPTLTLIVNTCSAQAIAKYNVENVYTGYQLVKVLKVNVQIVAGMLLFANFEAKDTAAADGVQSSNIFQSMVFHSME</sequence>
<evidence type="ECO:0000256" key="3">
    <source>
        <dbReference type="SAM" id="MobiDB-lite"/>
    </source>
</evidence>
<evidence type="ECO:0000313" key="6">
    <source>
        <dbReference type="Proteomes" id="UP001642360"/>
    </source>
</evidence>
<protein>
    <recommendedName>
        <fullName evidence="4">Cystatin domain-containing protein</fullName>
    </recommendedName>
</protein>
<evidence type="ECO:0000256" key="1">
    <source>
        <dbReference type="ARBA" id="ARBA00022690"/>
    </source>
</evidence>
<dbReference type="Pfam" id="PF00031">
    <property type="entry name" value="Cystatin"/>
    <property type="match status" value="1"/>
</dbReference>
<feature type="region of interest" description="Disordered" evidence="3">
    <location>
        <begin position="1"/>
        <end position="49"/>
    </location>
</feature>
<dbReference type="InterPro" id="IPR006462">
    <property type="entry name" value="MS5"/>
</dbReference>
<dbReference type="InterPro" id="IPR046350">
    <property type="entry name" value="Cystatin_sf"/>
</dbReference>
<accession>A0ABC8RB54</accession>
<feature type="compositionally biased region" description="Basic and acidic residues" evidence="3">
    <location>
        <begin position="23"/>
        <end position="49"/>
    </location>
</feature>
<dbReference type="Gene3D" id="3.10.450.10">
    <property type="match status" value="1"/>
</dbReference>
<evidence type="ECO:0000256" key="2">
    <source>
        <dbReference type="ARBA" id="ARBA00022704"/>
    </source>
</evidence>
<evidence type="ECO:0000259" key="4">
    <source>
        <dbReference type="Pfam" id="PF00031"/>
    </source>
</evidence>
<gene>
    <name evidence="5" type="ORF">ILEXP_LOCUS9036</name>
</gene>
<keyword evidence="6" id="KW-1185">Reference proteome</keyword>
<dbReference type="Proteomes" id="UP001642360">
    <property type="component" value="Unassembled WGS sequence"/>
</dbReference>
<dbReference type="PANTHER" id="PTHR31260">
    <property type="entry name" value="CYSTATIN/MONELLIN SUPERFAMILY PROTEIN"/>
    <property type="match status" value="1"/>
</dbReference>
<dbReference type="SUPFAM" id="SSF54403">
    <property type="entry name" value="Cystatin/monellin"/>
    <property type="match status" value="1"/>
</dbReference>
<dbReference type="AlphaFoldDB" id="A0ABC8RB54"/>
<dbReference type="InterPro" id="IPR000010">
    <property type="entry name" value="Cystatin_dom"/>
</dbReference>
<name>A0ABC8RB54_9AQUA</name>
<proteinExistence type="predicted"/>
<dbReference type="PANTHER" id="PTHR31260:SF28">
    <property type="entry name" value="CYSTATIN DOMAIN PROTEIN"/>
    <property type="match status" value="1"/>
</dbReference>
<keyword evidence="2" id="KW-0789">Thiol protease inhibitor</keyword>
<organism evidence="5 6">
    <name type="scientific">Ilex paraguariensis</name>
    <name type="common">yerba mate</name>
    <dbReference type="NCBI Taxonomy" id="185542"/>
    <lineage>
        <taxon>Eukaryota</taxon>
        <taxon>Viridiplantae</taxon>
        <taxon>Streptophyta</taxon>
        <taxon>Embryophyta</taxon>
        <taxon>Tracheophyta</taxon>
        <taxon>Spermatophyta</taxon>
        <taxon>Magnoliopsida</taxon>
        <taxon>eudicotyledons</taxon>
        <taxon>Gunneridae</taxon>
        <taxon>Pentapetalae</taxon>
        <taxon>asterids</taxon>
        <taxon>campanulids</taxon>
        <taxon>Aquifoliales</taxon>
        <taxon>Aquifoliaceae</taxon>
        <taxon>Ilex</taxon>
    </lineage>
</organism>
<comment type="caution">
    <text evidence="5">The sequence shown here is derived from an EMBL/GenBank/DDBJ whole genome shotgun (WGS) entry which is preliminary data.</text>
</comment>
<reference evidence="5 6" key="1">
    <citation type="submission" date="2024-02" db="EMBL/GenBank/DDBJ databases">
        <authorList>
            <person name="Vignale AGUSTIN F."/>
            <person name="Sosa J E."/>
            <person name="Modenutti C."/>
        </authorList>
    </citation>
    <scope>NUCLEOTIDE SEQUENCE [LARGE SCALE GENOMIC DNA]</scope>
</reference>